<accession>A0A3D9SL34</accession>
<dbReference type="EMBL" id="QTTN01000005">
    <property type="protein sequence ID" value="REE91309.1"/>
    <property type="molecule type" value="Genomic_DNA"/>
</dbReference>
<gene>
    <name evidence="1" type="ORF">A8990_10513</name>
</gene>
<proteinExistence type="predicted"/>
<sequence length="92" mass="10268">MSEQINMNELISFIAGKTKADPASIEQVLKHEQAYINNAPEDKNGEVNIDSDELVDYILSRPGHKLDEPTVEQILDAEMDYLMDKGIAGYAD</sequence>
<keyword evidence="2" id="KW-1185">Reference proteome</keyword>
<protein>
    <submittedName>
        <fullName evidence="1">Uncharacterized protein</fullName>
    </submittedName>
</protein>
<dbReference type="RefSeq" id="WP_116188078.1">
    <property type="nucleotide sequence ID" value="NZ_QTTN01000005.1"/>
</dbReference>
<dbReference type="AlphaFoldDB" id="A0A3D9SL34"/>
<dbReference type="OrthoDB" id="2889099at2"/>
<reference evidence="1 2" key="1">
    <citation type="submission" date="2018-08" db="EMBL/GenBank/DDBJ databases">
        <title>Genomic Encyclopedia of Type Strains, Phase III (KMG-III): the genomes of soil and plant-associated and newly described type strains.</title>
        <authorList>
            <person name="Whitman W."/>
        </authorList>
    </citation>
    <scope>NUCLEOTIDE SEQUENCE [LARGE SCALE GENOMIC DNA]</scope>
    <source>
        <strain evidence="1 2">CGMCC 1.10966</strain>
    </source>
</reference>
<comment type="caution">
    <text evidence="1">The sequence shown here is derived from an EMBL/GenBank/DDBJ whole genome shotgun (WGS) entry which is preliminary data.</text>
</comment>
<dbReference type="Proteomes" id="UP000256304">
    <property type="component" value="Unassembled WGS sequence"/>
</dbReference>
<evidence type="ECO:0000313" key="1">
    <source>
        <dbReference type="EMBL" id="REE91309.1"/>
    </source>
</evidence>
<name>A0A3D9SL34_9BACL</name>
<organism evidence="1 2">
    <name type="scientific">Paenibacillus taihuensis</name>
    <dbReference type="NCBI Taxonomy" id="1156355"/>
    <lineage>
        <taxon>Bacteria</taxon>
        <taxon>Bacillati</taxon>
        <taxon>Bacillota</taxon>
        <taxon>Bacilli</taxon>
        <taxon>Bacillales</taxon>
        <taxon>Paenibacillaceae</taxon>
        <taxon>Paenibacillus</taxon>
    </lineage>
</organism>
<evidence type="ECO:0000313" key="2">
    <source>
        <dbReference type="Proteomes" id="UP000256304"/>
    </source>
</evidence>